<dbReference type="InterPro" id="IPR024361">
    <property type="entry name" value="BACON"/>
</dbReference>
<reference evidence="3" key="1">
    <citation type="journal article" date="2021" name="PeerJ">
        <title>Extensive microbial diversity within the chicken gut microbiome revealed by metagenomics and culture.</title>
        <authorList>
            <person name="Gilroy R."/>
            <person name="Ravi A."/>
            <person name="Getino M."/>
            <person name="Pursley I."/>
            <person name="Horton D.L."/>
            <person name="Alikhan N.F."/>
            <person name="Baker D."/>
            <person name="Gharbi K."/>
            <person name="Hall N."/>
            <person name="Watson M."/>
            <person name="Adriaenssens E.M."/>
            <person name="Foster-Nyarko E."/>
            <person name="Jarju S."/>
            <person name="Secka A."/>
            <person name="Antonio M."/>
            <person name="Oren A."/>
            <person name="Chaudhuri R.R."/>
            <person name="La Ragione R."/>
            <person name="Hildebrand F."/>
            <person name="Pallen M.J."/>
        </authorList>
    </citation>
    <scope>NUCLEOTIDE SEQUENCE</scope>
    <source>
        <strain evidence="3">8470</strain>
    </source>
</reference>
<dbReference type="PROSITE" id="PS51723">
    <property type="entry name" value="PEPTIDASE_M60"/>
    <property type="match status" value="1"/>
</dbReference>
<feature type="region of interest" description="Disordered" evidence="1">
    <location>
        <begin position="220"/>
        <end position="249"/>
    </location>
</feature>
<evidence type="ECO:0000313" key="3">
    <source>
        <dbReference type="EMBL" id="MBU3856807.1"/>
    </source>
</evidence>
<dbReference type="InterPro" id="IPR013783">
    <property type="entry name" value="Ig-like_fold"/>
</dbReference>
<gene>
    <name evidence="3" type="ORF">H9928_09705</name>
</gene>
<protein>
    <submittedName>
        <fullName evidence="3">M60 family metallopeptidase</fullName>
    </submittedName>
</protein>
<dbReference type="PANTHER" id="PTHR15730">
    <property type="entry name" value="EXPERIMENTAL AUTOIMMUNE PROSTATITIS ANTIGEN 2-RELATED"/>
    <property type="match status" value="1"/>
</dbReference>
<dbReference type="EMBL" id="JAHLFJ010000084">
    <property type="protein sequence ID" value="MBU3856807.1"/>
    <property type="molecule type" value="Genomic_DNA"/>
</dbReference>
<dbReference type="SMART" id="SM01276">
    <property type="entry name" value="M60-like"/>
    <property type="match status" value="1"/>
</dbReference>
<dbReference type="PROSITE" id="PS51257">
    <property type="entry name" value="PROKAR_LIPOPROTEIN"/>
    <property type="match status" value="1"/>
</dbReference>
<dbReference type="InterPro" id="IPR042279">
    <property type="entry name" value="Pep_M60_3"/>
</dbReference>
<dbReference type="Pfam" id="PF13004">
    <property type="entry name" value="BACON"/>
    <property type="match status" value="2"/>
</dbReference>
<sequence>MKNLLIRKGLYVFMTAILLNSGLSGCWDENEWESIPNGAFLQVAETSLNFDSPATTYQLEVKCNEEYVVGYGNGLENWCTATKDELGDLTLNITENTEKDVRRGELYIKALSQTDTISVAQLGWGKAILVSESVVNMSETGGEFDIDVTANVPYNFDFAGSDWVQETASASSRAYETVTKTHHFSVLPNKGEARNASITVDDVEGSEDIGAATFTVSQKGLGSYEPGAPETGNDIKVTPNSVTGMDGDWRPNRDYSKMIDGVAVAGEDEGWLSNWQDPKYPKWFEFTFDEPQDIDYVNYIASYKGHFKKVKIEVYTDVNVQRTAGYTTVFDGELAKNNSGSTRIDFNQPQAGVTKVKFTLEDSWDTGECRCCEMEFYKKDPNTFDWTTLFANPACTELKSGVTEQDILSCEHSFYKNMAWYMYNDRYPREFRIADYKAYPHPDVQAKENKTTTYSLLDNPTGIQVAADENLVVMADLKGQESVKIRVQNLDTPGEDGFGGNEYAVKEGINTIKMKEKGLVYVMYHTADYETAPEITLHFASGKVNGYFDSQNPAHEGRWNELLSAAVDKHFDVVGKYAHLTFPTLNFVNNTRDGKELIDTYDELVYNEQVFLGLEKYGRMFKNRMYFNVMYSDSYMYSTSYRTSYSAGTIDALTDPDKLRTTDCWGPAHEVGHSNQTRPGLKWLGTTEVTNNITALYIQTTIFGNDSRLELQDFYNKAWNSLMVPGIAHAQETDVFRKLVPFWQLELYYGKVLGRTPTQQADKGGFYPDVYEYVRTNEDLETAGEQQLEFVYNCCVNAKANLLDFFGKWGFLTPVDTEIDDYGKGRLTVTQQQIDNLKARVEGLGYAKPDVALEYITDYMVDSYKNKDNVVAGSASRSGNTITLANWQHVAAFEVKDASGKLVYVSEGIAPGSSSREFTLTTDWASGFTVYAVSAAGNRMPVNF</sequence>
<organism evidence="3 4">
    <name type="scientific">Candidatus Phocaeicola excrementipullorum</name>
    <dbReference type="NCBI Taxonomy" id="2838731"/>
    <lineage>
        <taxon>Bacteria</taxon>
        <taxon>Pseudomonadati</taxon>
        <taxon>Bacteroidota</taxon>
        <taxon>Bacteroidia</taxon>
        <taxon>Bacteroidales</taxon>
        <taxon>Bacteroidaceae</taxon>
        <taxon>Phocaeicola</taxon>
    </lineage>
</organism>
<dbReference type="AlphaFoldDB" id="A0A948TNU9"/>
<evidence type="ECO:0000256" key="1">
    <source>
        <dbReference type="SAM" id="MobiDB-lite"/>
    </source>
</evidence>
<dbReference type="InterPro" id="IPR008979">
    <property type="entry name" value="Galactose-bd-like_sf"/>
</dbReference>
<feature type="domain" description="Peptidase M60" evidence="2">
    <location>
        <begin position="456"/>
        <end position="750"/>
    </location>
</feature>
<dbReference type="Pfam" id="PF13402">
    <property type="entry name" value="Peptidase_M60"/>
    <property type="match status" value="1"/>
</dbReference>
<proteinExistence type="predicted"/>
<dbReference type="Gene3D" id="2.60.120.260">
    <property type="entry name" value="Galactose-binding domain-like"/>
    <property type="match status" value="1"/>
</dbReference>
<evidence type="ECO:0000313" key="4">
    <source>
        <dbReference type="Proteomes" id="UP000784286"/>
    </source>
</evidence>
<reference evidence="3" key="2">
    <citation type="submission" date="2021-04" db="EMBL/GenBank/DDBJ databases">
        <authorList>
            <person name="Gilroy R."/>
        </authorList>
    </citation>
    <scope>NUCLEOTIDE SEQUENCE</scope>
    <source>
        <strain evidence="3">8470</strain>
    </source>
</reference>
<dbReference type="SUPFAM" id="SSF49785">
    <property type="entry name" value="Galactose-binding domain-like"/>
    <property type="match status" value="1"/>
</dbReference>
<comment type="caution">
    <text evidence="3">The sequence shown here is derived from an EMBL/GenBank/DDBJ whole genome shotgun (WGS) entry which is preliminary data.</text>
</comment>
<dbReference type="Proteomes" id="UP000784286">
    <property type="component" value="Unassembled WGS sequence"/>
</dbReference>
<dbReference type="InterPro" id="IPR051244">
    <property type="entry name" value="TCAF"/>
</dbReference>
<dbReference type="Gene3D" id="3.40.390.80">
    <property type="entry name" value="Peptidase M60, enhancin-like domain 2"/>
    <property type="match status" value="1"/>
</dbReference>
<dbReference type="Gene3D" id="2.60.40.10">
    <property type="entry name" value="Immunoglobulins"/>
    <property type="match status" value="2"/>
</dbReference>
<dbReference type="CDD" id="cd14948">
    <property type="entry name" value="BACON"/>
    <property type="match status" value="2"/>
</dbReference>
<dbReference type="Gene3D" id="2.60.120.1250">
    <property type="entry name" value="Peptidase M60, enhancin-like domain 1"/>
    <property type="match status" value="1"/>
</dbReference>
<accession>A0A948TNU9</accession>
<dbReference type="Gene3D" id="1.10.390.30">
    <property type="entry name" value="Peptidase M60, enhancin-like domain 3"/>
    <property type="match status" value="1"/>
</dbReference>
<dbReference type="PANTHER" id="PTHR15730:SF5">
    <property type="entry name" value="SI:CH211-210B2.2-RELATED"/>
    <property type="match status" value="1"/>
</dbReference>
<dbReference type="InterPro" id="IPR031161">
    <property type="entry name" value="Peptidase_M60_dom"/>
</dbReference>
<evidence type="ECO:0000259" key="2">
    <source>
        <dbReference type="PROSITE" id="PS51723"/>
    </source>
</evidence>
<name>A0A948TNU9_9BACT</name>